<feature type="region of interest" description="Disordered" evidence="1">
    <location>
        <begin position="42"/>
        <end position="62"/>
    </location>
</feature>
<reference evidence="2 3" key="1">
    <citation type="journal article" date="2018" name="Sci. Rep.">
        <title>Genomic signatures of local adaptation to the degree of environmental predictability in rotifers.</title>
        <authorList>
            <person name="Franch-Gras L."/>
            <person name="Hahn C."/>
            <person name="Garcia-Roger E.M."/>
            <person name="Carmona M.J."/>
            <person name="Serra M."/>
            <person name="Gomez A."/>
        </authorList>
    </citation>
    <scope>NUCLEOTIDE SEQUENCE [LARGE SCALE GENOMIC DNA]</scope>
    <source>
        <strain evidence="2">HYR1</strain>
    </source>
</reference>
<dbReference type="EMBL" id="REGN01007765">
    <property type="protein sequence ID" value="RNA05342.1"/>
    <property type="molecule type" value="Genomic_DNA"/>
</dbReference>
<feature type="compositionally biased region" description="Polar residues" evidence="1">
    <location>
        <begin position="48"/>
        <end position="62"/>
    </location>
</feature>
<gene>
    <name evidence="2" type="ORF">BpHYR1_033018</name>
</gene>
<evidence type="ECO:0000313" key="3">
    <source>
        <dbReference type="Proteomes" id="UP000276133"/>
    </source>
</evidence>
<dbReference type="AlphaFoldDB" id="A0A3M7Q2B4"/>
<sequence length="62" mass="6824">MTGISRIAVVAGLVHFPKDFLIFCLISMSQEPDLKYLIQERSSSSSSVNCSLESTKQSSNEL</sequence>
<evidence type="ECO:0000313" key="2">
    <source>
        <dbReference type="EMBL" id="RNA05342.1"/>
    </source>
</evidence>
<accession>A0A3M7Q2B4</accession>
<organism evidence="2 3">
    <name type="scientific">Brachionus plicatilis</name>
    <name type="common">Marine rotifer</name>
    <name type="synonym">Brachionus muelleri</name>
    <dbReference type="NCBI Taxonomy" id="10195"/>
    <lineage>
        <taxon>Eukaryota</taxon>
        <taxon>Metazoa</taxon>
        <taxon>Spiralia</taxon>
        <taxon>Gnathifera</taxon>
        <taxon>Rotifera</taxon>
        <taxon>Eurotatoria</taxon>
        <taxon>Monogononta</taxon>
        <taxon>Pseudotrocha</taxon>
        <taxon>Ploima</taxon>
        <taxon>Brachionidae</taxon>
        <taxon>Brachionus</taxon>
    </lineage>
</organism>
<dbReference type="Proteomes" id="UP000276133">
    <property type="component" value="Unassembled WGS sequence"/>
</dbReference>
<evidence type="ECO:0000256" key="1">
    <source>
        <dbReference type="SAM" id="MobiDB-lite"/>
    </source>
</evidence>
<protein>
    <submittedName>
        <fullName evidence="2">Uncharacterized protein</fullName>
    </submittedName>
</protein>
<comment type="caution">
    <text evidence="2">The sequence shown here is derived from an EMBL/GenBank/DDBJ whole genome shotgun (WGS) entry which is preliminary data.</text>
</comment>
<keyword evidence="3" id="KW-1185">Reference proteome</keyword>
<proteinExistence type="predicted"/>
<name>A0A3M7Q2B4_BRAPC</name>